<dbReference type="AlphaFoldDB" id="A0A0H5DSN9"/>
<dbReference type="SUPFAM" id="SSF50494">
    <property type="entry name" value="Trypsin-like serine proteases"/>
    <property type="match status" value="1"/>
</dbReference>
<dbReference type="OrthoDB" id="8452347at2"/>
<reference evidence="2" key="1">
    <citation type="submission" date="2015-06" db="EMBL/GenBank/DDBJ databases">
        <authorList>
            <person name="Bertelli C."/>
        </authorList>
    </citation>
    <scope>NUCLEOTIDE SEQUENCE [LARGE SCALE GENOMIC DNA]</scope>
    <source>
        <strain evidence="2">CRIB-30</strain>
    </source>
</reference>
<organism evidence="1 2">
    <name type="scientific">Estrella lausannensis</name>
    <dbReference type="NCBI Taxonomy" id="483423"/>
    <lineage>
        <taxon>Bacteria</taxon>
        <taxon>Pseudomonadati</taxon>
        <taxon>Chlamydiota</taxon>
        <taxon>Chlamydiia</taxon>
        <taxon>Parachlamydiales</taxon>
        <taxon>Candidatus Criblamydiaceae</taxon>
        <taxon>Estrella</taxon>
    </lineage>
</organism>
<evidence type="ECO:0000313" key="2">
    <source>
        <dbReference type="Proteomes" id="UP000220251"/>
    </source>
</evidence>
<protein>
    <recommendedName>
        <fullName evidence="3">Serine protease</fullName>
    </recommendedName>
</protein>
<evidence type="ECO:0008006" key="3">
    <source>
        <dbReference type="Google" id="ProtNLM"/>
    </source>
</evidence>
<dbReference type="RefSeq" id="WP_098038672.1">
    <property type="nucleotide sequence ID" value="NZ_CWGJ01000024.1"/>
</dbReference>
<dbReference type="InterPro" id="IPR009003">
    <property type="entry name" value="Peptidase_S1_PA"/>
</dbReference>
<name>A0A0H5DSN9_9BACT</name>
<gene>
    <name evidence="1" type="ORF">ELAC_1476</name>
</gene>
<accession>A0A0H5DSN9</accession>
<evidence type="ECO:0000313" key="1">
    <source>
        <dbReference type="EMBL" id="CRX38809.1"/>
    </source>
</evidence>
<sequence>MNEDVVDEIKQVTLGSLRGTEFTDVIAKALEPHSVVIFYAINDPKGDGGSGTLVHYKGIKGILTASHVIAPLKDKQYIYLPCILRPGTAGVWEVVGVPMYRIHTIDDLNLYLLPEWIQNWSENGLDISLVQLEDNIFEDIVKLWGKQPIDLAEMRQKYLGQEVQYWSPVHKHDWTWVIAGTPREGCGLIEKDVNCFPHAGVYLGGGETKLRVDTLQLVQSPYMGKEVDIIETQIGPTQDILPRNFAGCSGGGMYQTRERQIGDRFKMEEVLLAGVVVAGNEGKGRLYSRGHIALYDIFCDFLDRQLNKKMC</sequence>
<dbReference type="EMBL" id="CWGJ01000024">
    <property type="protein sequence ID" value="CRX38809.1"/>
    <property type="molecule type" value="Genomic_DNA"/>
</dbReference>
<keyword evidence="2" id="KW-1185">Reference proteome</keyword>
<dbReference type="Proteomes" id="UP000220251">
    <property type="component" value="Unassembled WGS sequence"/>
</dbReference>
<proteinExistence type="predicted"/>